<feature type="transmembrane region" description="Helical" evidence="2">
    <location>
        <begin position="113"/>
        <end position="132"/>
    </location>
</feature>
<dbReference type="RefSeq" id="WP_006895196.1">
    <property type="nucleotide sequence ID" value="NZ_BAAARB010000005.1"/>
</dbReference>
<evidence type="ECO:0000313" key="4">
    <source>
        <dbReference type="Proteomes" id="UP001501170"/>
    </source>
</evidence>
<accession>A0ABN3HCJ4</accession>
<feature type="region of interest" description="Disordered" evidence="1">
    <location>
        <begin position="259"/>
        <end position="292"/>
    </location>
</feature>
<organism evidence="3 4">
    <name type="scientific">Gordonia cholesterolivorans</name>
    <dbReference type="NCBI Taxonomy" id="559625"/>
    <lineage>
        <taxon>Bacteria</taxon>
        <taxon>Bacillati</taxon>
        <taxon>Actinomycetota</taxon>
        <taxon>Actinomycetes</taxon>
        <taxon>Mycobacteriales</taxon>
        <taxon>Gordoniaceae</taxon>
        <taxon>Gordonia</taxon>
    </lineage>
</organism>
<dbReference type="EMBL" id="BAAARB010000005">
    <property type="protein sequence ID" value="GAA2376051.1"/>
    <property type="molecule type" value="Genomic_DNA"/>
</dbReference>
<evidence type="ECO:0000256" key="1">
    <source>
        <dbReference type="SAM" id="MobiDB-lite"/>
    </source>
</evidence>
<proteinExistence type="predicted"/>
<feature type="compositionally biased region" description="Polar residues" evidence="1">
    <location>
        <begin position="265"/>
        <end position="279"/>
    </location>
</feature>
<evidence type="ECO:0000256" key="2">
    <source>
        <dbReference type="SAM" id="Phobius"/>
    </source>
</evidence>
<name>A0ABN3HCJ4_9ACTN</name>
<protein>
    <submittedName>
        <fullName evidence="3">Uncharacterized protein</fullName>
    </submittedName>
</protein>
<evidence type="ECO:0000313" key="3">
    <source>
        <dbReference type="EMBL" id="GAA2376051.1"/>
    </source>
</evidence>
<keyword evidence="2" id="KW-0472">Membrane</keyword>
<comment type="caution">
    <text evidence="3">The sequence shown here is derived from an EMBL/GenBank/DDBJ whole genome shotgun (WGS) entry which is preliminary data.</text>
</comment>
<feature type="transmembrane region" description="Helical" evidence="2">
    <location>
        <begin position="70"/>
        <end position="92"/>
    </location>
</feature>
<reference evidence="3 4" key="1">
    <citation type="journal article" date="2019" name="Int. J. Syst. Evol. Microbiol.">
        <title>The Global Catalogue of Microorganisms (GCM) 10K type strain sequencing project: providing services to taxonomists for standard genome sequencing and annotation.</title>
        <authorList>
            <consortium name="The Broad Institute Genomics Platform"/>
            <consortium name="The Broad Institute Genome Sequencing Center for Infectious Disease"/>
            <person name="Wu L."/>
            <person name="Ma J."/>
        </authorList>
    </citation>
    <scope>NUCLEOTIDE SEQUENCE [LARGE SCALE GENOMIC DNA]</scope>
    <source>
        <strain evidence="3 4">JCM 16227</strain>
    </source>
</reference>
<feature type="transmembrane region" description="Helical" evidence="2">
    <location>
        <begin position="144"/>
        <end position="161"/>
    </location>
</feature>
<dbReference type="Proteomes" id="UP001501170">
    <property type="component" value="Unassembled WGS sequence"/>
</dbReference>
<gene>
    <name evidence="3" type="ORF">GCM10009855_14200</name>
</gene>
<feature type="transmembrane region" description="Helical" evidence="2">
    <location>
        <begin position="43"/>
        <end position="64"/>
    </location>
</feature>
<keyword evidence="2" id="KW-1133">Transmembrane helix</keyword>
<sequence length="292" mass="31428">MTEKRSSRSRAERGAEIAERETVEGGAWAASPEAKSTALTLRIVAAVLWTVAIAGELVTIFWVLRQDPLRMWLLIVMIVVIGAFALAGSLLWKKANRYDPASEKDRVRFFVQNQLGVIVTVIAFLPLIVLIFLNKDMDGKQKGIAGAVAIVVAALVGLAGADWDPPSVEQYGVETNVVEQLTGKNRVYYTKGGSVFHVCADVPDLRRSATILDGTVDQAHADGKDRLTKKWVSEAINNCGIPVERVDAVLGDVDDVTSTLDDDQFTTGSDGKPSVNTDVETPAPAGTPTPGR</sequence>
<keyword evidence="2" id="KW-0812">Transmembrane</keyword>
<keyword evidence="4" id="KW-1185">Reference proteome</keyword>